<keyword evidence="1" id="KW-0732">Signal</keyword>
<comment type="caution">
    <text evidence="2">The sequence shown here is derived from an EMBL/GenBank/DDBJ whole genome shotgun (WGS) entry which is preliminary data.</text>
</comment>
<dbReference type="AlphaFoldDB" id="A0A4Y9T6F5"/>
<keyword evidence="3" id="KW-1185">Reference proteome</keyword>
<dbReference type="InterPro" id="IPR011042">
    <property type="entry name" value="6-blade_b-propeller_TolB-like"/>
</dbReference>
<dbReference type="EMBL" id="SPUM01000047">
    <property type="protein sequence ID" value="TFW32958.1"/>
    <property type="molecule type" value="Genomic_DNA"/>
</dbReference>
<evidence type="ECO:0000256" key="1">
    <source>
        <dbReference type="SAM" id="SignalP"/>
    </source>
</evidence>
<dbReference type="PROSITE" id="PS51257">
    <property type="entry name" value="PROKAR_LIPOPROTEIN"/>
    <property type="match status" value="1"/>
</dbReference>
<gene>
    <name evidence="2" type="ORF">E4O92_08525</name>
</gene>
<evidence type="ECO:0000313" key="2">
    <source>
        <dbReference type="EMBL" id="TFW32958.1"/>
    </source>
</evidence>
<dbReference type="Proteomes" id="UP000297258">
    <property type="component" value="Unassembled WGS sequence"/>
</dbReference>
<dbReference type="SUPFAM" id="SSF75011">
    <property type="entry name" value="3-carboxy-cis,cis-mucoante lactonizing enzyme"/>
    <property type="match status" value="1"/>
</dbReference>
<dbReference type="NCBIfam" id="TIGR03118">
    <property type="entry name" value="PEPCTERM_chp_1"/>
    <property type="match status" value="1"/>
</dbReference>
<dbReference type="RefSeq" id="WP_135189339.1">
    <property type="nucleotide sequence ID" value="NZ_SPUM01000047.1"/>
</dbReference>
<evidence type="ECO:0000313" key="3">
    <source>
        <dbReference type="Proteomes" id="UP000297258"/>
    </source>
</evidence>
<accession>A0A4Y9T6F5</accession>
<feature type="signal peptide" evidence="1">
    <location>
        <begin position="1"/>
        <end position="23"/>
    </location>
</feature>
<dbReference type="OrthoDB" id="581621at2"/>
<protein>
    <submittedName>
        <fullName evidence="2">TIGR03118 family protein</fullName>
    </submittedName>
</protein>
<organism evidence="2 3">
    <name type="scientific">Massilia horti</name>
    <dbReference type="NCBI Taxonomy" id="2562153"/>
    <lineage>
        <taxon>Bacteria</taxon>
        <taxon>Pseudomonadati</taxon>
        <taxon>Pseudomonadota</taxon>
        <taxon>Betaproteobacteria</taxon>
        <taxon>Burkholderiales</taxon>
        <taxon>Oxalobacteraceae</taxon>
        <taxon>Telluria group</taxon>
        <taxon>Massilia</taxon>
    </lineage>
</organism>
<sequence>MNTLNKRLATALGTLLIAALATGCVTPPREGIYRQRNLVTDTPTIPAEHIDPNLVNSWGVAFNPFGPAWVADNGTGVATLYNGNGVPQPLVVTIPGPSPDVPGTPTGVVFYGGPGFIVTQNIFSGPARFIFAAEDGGISAWAPNVNTTSAIRVFSSTDGAVYKGIALSANGTEPLLYAADFHNNRIDVFDTNFHLVTLPPKRFHDPRLPKGFAPFGIQAINGDIYVSYAKQDEARHDDVPGLGNGFVNVFDPEGRLLRRLISRGELNSPWGMALAPASFGEFGSRLLVGNFGNGRIHAYELESGKFVGTLRGVDRRPIFIDGLWALQFGNGVESQPTNTLFFASGPDGEMHGLYGRLDPVGRDDGNVVITK</sequence>
<dbReference type="InterPro" id="IPR017549">
    <property type="entry name" value="APMV_L690"/>
</dbReference>
<name>A0A4Y9T6F5_9BURK</name>
<dbReference type="Gene3D" id="2.120.10.30">
    <property type="entry name" value="TolB, C-terminal domain"/>
    <property type="match status" value="1"/>
</dbReference>
<feature type="chain" id="PRO_5021496621" evidence="1">
    <location>
        <begin position="24"/>
        <end position="371"/>
    </location>
</feature>
<proteinExistence type="predicted"/>
<reference evidence="2 3" key="1">
    <citation type="submission" date="2019-03" db="EMBL/GenBank/DDBJ databases">
        <title>Draft genome of Massilia hortus sp. nov., a novel bacterial species of the Oxalobacteraceae family.</title>
        <authorList>
            <person name="Peta V."/>
            <person name="Raths R."/>
            <person name="Bucking H."/>
        </authorList>
    </citation>
    <scope>NUCLEOTIDE SEQUENCE [LARGE SCALE GENOMIC DNA]</scope>
    <source>
        <strain evidence="2 3">ONC3</strain>
    </source>
</reference>